<keyword evidence="3" id="KW-1185">Reference proteome</keyword>
<dbReference type="EMBL" id="JAWHQM010000013">
    <property type="protein sequence ID" value="KAK5629871.1"/>
    <property type="molecule type" value="Genomic_DNA"/>
</dbReference>
<dbReference type="Proteomes" id="UP001305414">
    <property type="component" value="Unassembled WGS sequence"/>
</dbReference>
<feature type="compositionally biased region" description="Basic and acidic residues" evidence="1">
    <location>
        <begin position="1"/>
        <end position="26"/>
    </location>
</feature>
<dbReference type="AlphaFoldDB" id="A0AAN7Z9C5"/>
<evidence type="ECO:0000313" key="2">
    <source>
        <dbReference type="EMBL" id="KAK5629871.1"/>
    </source>
</evidence>
<accession>A0AAN7Z9C5</accession>
<feature type="region of interest" description="Disordered" evidence="1">
    <location>
        <begin position="1"/>
        <end position="40"/>
    </location>
</feature>
<reference evidence="2 3" key="1">
    <citation type="submission" date="2023-10" db="EMBL/GenBank/DDBJ databases">
        <title>Draft genome sequence of Xylaria bambusicola isolate GMP-LS, the root and basal stem rot pathogen of sugarcane in Indonesia.</title>
        <authorList>
            <person name="Selvaraj P."/>
            <person name="Muralishankar V."/>
            <person name="Muruganantham S."/>
            <person name="Sp S."/>
            <person name="Haryani S."/>
            <person name="Lau K.J.X."/>
            <person name="Naqvi N.I."/>
        </authorList>
    </citation>
    <scope>NUCLEOTIDE SEQUENCE [LARGE SCALE GENOMIC DNA]</scope>
    <source>
        <strain evidence="2">GMP-LS</strain>
    </source>
</reference>
<sequence length="123" mass="13506">MAKDKKGKSDSKKQKLAEKKQKQEKKAQKKEKLKAAKLDGSDAEDVDLDAVLAEYKKQQELFLKVTETVSMPLPNPVPLPLSSPPPPIAINFCCLAVKHGMELLPTFSTTSISTIQIEMNGIA</sequence>
<gene>
    <name evidence="2" type="ORF">RRF57_005586</name>
</gene>
<evidence type="ECO:0000256" key="1">
    <source>
        <dbReference type="SAM" id="MobiDB-lite"/>
    </source>
</evidence>
<proteinExistence type="predicted"/>
<evidence type="ECO:0000313" key="3">
    <source>
        <dbReference type="Proteomes" id="UP001305414"/>
    </source>
</evidence>
<name>A0AAN7Z9C5_9PEZI</name>
<comment type="caution">
    <text evidence="2">The sequence shown here is derived from an EMBL/GenBank/DDBJ whole genome shotgun (WGS) entry which is preliminary data.</text>
</comment>
<protein>
    <submittedName>
        <fullName evidence="2">Uncharacterized protein</fullName>
    </submittedName>
</protein>
<organism evidence="2 3">
    <name type="scientific">Xylaria bambusicola</name>
    <dbReference type="NCBI Taxonomy" id="326684"/>
    <lineage>
        <taxon>Eukaryota</taxon>
        <taxon>Fungi</taxon>
        <taxon>Dikarya</taxon>
        <taxon>Ascomycota</taxon>
        <taxon>Pezizomycotina</taxon>
        <taxon>Sordariomycetes</taxon>
        <taxon>Xylariomycetidae</taxon>
        <taxon>Xylariales</taxon>
        <taxon>Xylariaceae</taxon>
        <taxon>Xylaria</taxon>
    </lineage>
</organism>